<dbReference type="SUPFAM" id="SSF53850">
    <property type="entry name" value="Periplasmic binding protein-like II"/>
    <property type="match status" value="1"/>
</dbReference>
<dbReference type="PANTHER" id="PTHR38834:SF3">
    <property type="entry name" value="SOLUTE-BINDING PROTEIN FAMILY 3_N-TERMINAL DOMAIN-CONTAINING PROTEIN"/>
    <property type="match status" value="1"/>
</dbReference>
<proteinExistence type="predicted"/>
<dbReference type="RefSeq" id="WP_155305686.1">
    <property type="nucleotide sequence ID" value="NZ_AP021875.1"/>
</dbReference>
<name>A0A5K7ZER0_9BACT</name>
<sequence>MKTIALLSWLLCWPTVVFAEALPVVCQEFPPYNYIGEDGRFTGTSTEILIAVLKRMGYEADIQLLPWNRAYHRAASGEAAILYTFSKNAQREDHFFFTDGLASIEIVFFKRKSDSITWEELTDVKDLRIGYVDGYNYGDTMMEALRQAATLNPIAKHIFTGCPLLARKGQLPASPSSANPRADVRLHEGQLPARAIDAGWGR</sequence>
<dbReference type="InterPro" id="IPR001638">
    <property type="entry name" value="Solute-binding_3/MltF_N"/>
</dbReference>
<dbReference type="Proteomes" id="UP000427769">
    <property type="component" value="Chromosome"/>
</dbReference>
<evidence type="ECO:0000256" key="1">
    <source>
        <dbReference type="SAM" id="SignalP"/>
    </source>
</evidence>
<gene>
    <name evidence="3" type="ORF">DSCW_43010</name>
</gene>
<evidence type="ECO:0000259" key="2">
    <source>
        <dbReference type="Pfam" id="PF00497"/>
    </source>
</evidence>
<feature type="signal peptide" evidence="1">
    <location>
        <begin position="1"/>
        <end position="19"/>
    </location>
</feature>
<dbReference type="KEGG" id="dwd:DSCW_43010"/>
<keyword evidence="1" id="KW-0732">Signal</keyword>
<organism evidence="3 4">
    <name type="scientific">Desulfosarcina widdelii</name>
    <dbReference type="NCBI Taxonomy" id="947919"/>
    <lineage>
        <taxon>Bacteria</taxon>
        <taxon>Pseudomonadati</taxon>
        <taxon>Thermodesulfobacteriota</taxon>
        <taxon>Desulfobacteria</taxon>
        <taxon>Desulfobacterales</taxon>
        <taxon>Desulfosarcinaceae</taxon>
        <taxon>Desulfosarcina</taxon>
    </lineage>
</organism>
<protein>
    <recommendedName>
        <fullName evidence="2">Solute-binding protein family 3/N-terminal domain-containing protein</fullName>
    </recommendedName>
</protein>
<evidence type="ECO:0000313" key="4">
    <source>
        <dbReference type="Proteomes" id="UP000427769"/>
    </source>
</evidence>
<feature type="domain" description="Solute-binding protein family 3/N-terminal" evidence="2">
    <location>
        <begin position="25"/>
        <end position="156"/>
    </location>
</feature>
<evidence type="ECO:0000313" key="3">
    <source>
        <dbReference type="EMBL" id="BBO76884.1"/>
    </source>
</evidence>
<dbReference type="EMBL" id="AP021875">
    <property type="protein sequence ID" value="BBO76884.1"/>
    <property type="molecule type" value="Genomic_DNA"/>
</dbReference>
<reference evidence="3 4" key="1">
    <citation type="submission" date="2019-11" db="EMBL/GenBank/DDBJ databases">
        <title>Comparative genomics of hydrocarbon-degrading Desulfosarcina strains.</title>
        <authorList>
            <person name="Watanabe M."/>
            <person name="Kojima H."/>
            <person name="Fukui M."/>
        </authorList>
    </citation>
    <scope>NUCLEOTIDE SEQUENCE [LARGE SCALE GENOMIC DNA]</scope>
    <source>
        <strain evidence="3 4">PP31</strain>
    </source>
</reference>
<dbReference type="Pfam" id="PF00497">
    <property type="entry name" value="SBP_bac_3"/>
    <property type="match status" value="1"/>
</dbReference>
<dbReference type="Gene3D" id="3.40.190.10">
    <property type="entry name" value="Periplasmic binding protein-like II"/>
    <property type="match status" value="2"/>
</dbReference>
<feature type="chain" id="PRO_5024415727" description="Solute-binding protein family 3/N-terminal domain-containing protein" evidence="1">
    <location>
        <begin position="20"/>
        <end position="202"/>
    </location>
</feature>
<dbReference type="PANTHER" id="PTHR38834">
    <property type="entry name" value="PERIPLASMIC SUBSTRATE BINDING PROTEIN FAMILY 3"/>
    <property type="match status" value="1"/>
</dbReference>
<accession>A0A5K7ZER0</accession>
<dbReference type="AlphaFoldDB" id="A0A5K7ZER0"/>
<dbReference type="OrthoDB" id="5418872at2"/>
<keyword evidence="4" id="KW-1185">Reference proteome</keyword>